<name>A0A2H1HSH8_9MICO</name>
<dbReference type="InterPro" id="IPR013078">
    <property type="entry name" value="His_Pase_superF_clade-1"/>
</dbReference>
<proteinExistence type="predicted"/>
<accession>A0A2H1HSH8</accession>
<dbReference type="Proteomes" id="UP000234382">
    <property type="component" value="Unassembled WGS sequence"/>
</dbReference>
<dbReference type="InterPro" id="IPR029033">
    <property type="entry name" value="His_PPase_superfam"/>
</dbReference>
<dbReference type="PANTHER" id="PTHR47821">
    <property type="entry name" value="PHOSPHOGLYCERATE MUTASE FAMILY PROTEIN"/>
    <property type="match status" value="1"/>
</dbReference>
<dbReference type="SUPFAM" id="SSF53254">
    <property type="entry name" value="Phosphoglycerate mutase-like"/>
    <property type="match status" value="1"/>
</dbReference>
<dbReference type="AlphaFoldDB" id="A0A2H1HSH8"/>
<dbReference type="PANTHER" id="PTHR47821:SF2">
    <property type="entry name" value="PHOSPHOGLYCERATE MUTASE FAMILY PROTEIN"/>
    <property type="match status" value="1"/>
</dbReference>
<organism evidence="1 2">
    <name type="scientific">Brevibacterium iodinum ATCC 49514</name>
    <dbReference type="NCBI Taxonomy" id="1255616"/>
    <lineage>
        <taxon>Bacteria</taxon>
        <taxon>Bacillati</taxon>
        <taxon>Actinomycetota</taxon>
        <taxon>Actinomycetes</taxon>
        <taxon>Micrococcales</taxon>
        <taxon>Brevibacteriaceae</taxon>
        <taxon>Brevibacterium</taxon>
    </lineage>
</organism>
<protein>
    <submittedName>
        <fullName evidence="1">Broad specificity phosphatase PhoE</fullName>
    </submittedName>
</protein>
<reference evidence="2" key="1">
    <citation type="submission" date="2017-03" db="EMBL/GenBank/DDBJ databases">
        <authorList>
            <person name="Monnet C."/>
        </authorList>
    </citation>
    <scope>NUCLEOTIDE SEQUENCE [LARGE SCALE GENOMIC DNA]</scope>
    <source>
        <strain evidence="2">ATCC 49514</strain>
    </source>
</reference>
<evidence type="ECO:0000313" key="2">
    <source>
        <dbReference type="Proteomes" id="UP000234382"/>
    </source>
</evidence>
<dbReference type="Gene3D" id="3.40.50.1240">
    <property type="entry name" value="Phosphoglycerate mutase-like"/>
    <property type="match status" value="1"/>
</dbReference>
<evidence type="ECO:0000313" key="1">
    <source>
        <dbReference type="EMBL" id="SMX65861.1"/>
    </source>
</evidence>
<gene>
    <name evidence="1" type="ORF">BI49514_00207</name>
</gene>
<keyword evidence="2" id="KW-1185">Reference proteome</keyword>
<dbReference type="CDD" id="cd07067">
    <property type="entry name" value="HP_PGM_like"/>
    <property type="match status" value="1"/>
</dbReference>
<dbReference type="EMBL" id="FXYX01000001">
    <property type="protein sequence ID" value="SMX65861.1"/>
    <property type="molecule type" value="Genomic_DNA"/>
</dbReference>
<dbReference type="Pfam" id="PF00300">
    <property type="entry name" value="His_Phos_1"/>
    <property type="match status" value="1"/>
</dbReference>
<sequence length="206" mass="23040">MKGPEAAVDDILNNRCNRLWGLRHGESRANVEQIVVSRPGRLAFEWASLTDRGRQQAEETARNNRMPSGSLLITSDFARAHETAQIAATAWGTRPVRIDTRLRERDFGSLEDGPAARYDEVWAADSENRGWPDGVETPQHVAARTRALIESLIDDPENEASEIVLVAHGDVLQIMEAWLKGLDPSQHRSLPHLRNAELRLLTPTKV</sequence>
<dbReference type="SMART" id="SM00855">
    <property type="entry name" value="PGAM"/>
    <property type="match status" value="1"/>
</dbReference>